<gene>
    <name evidence="2" type="ORF">PPSIR1_36727</name>
</gene>
<evidence type="ECO:0008006" key="4">
    <source>
        <dbReference type="Google" id="ProtNLM"/>
    </source>
</evidence>
<evidence type="ECO:0000313" key="2">
    <source>
        <dbReference type="EMBL" id="EDM80314.1"/>
    </source>
</evidence>
<dbReference type="STRING" id="391625.PPSIR1_36727"/>
<sequence>MSSSRHLSLGCGLGLALLLLGACNPKPDTRDPDPDSGSEPATPEPEPTDAEPLASTPEPAPPEPDPEALSWLDKGELSPCEGVCAQVHACLIVGADRDLSPRRLERDAAQLELACLRTCVIQPARFEGCGDTLARPDEPAMACADYLECVETKWSFSGVPDAAGGVSESDGCKAACTRFNICYDGTSERAEQCAHKCRELLEPHDQRLVGECAKLEGCDAVESCVSNFDR</sequence>
<dbReference type="Proteomes" id="UP000005801">
    <property type="component" value="Unassembled WGS sequence"/>
</dbReference>
<feature type="region of interest" description="Disordered" evidence="1">
    <location>
        <begin position="22"/>
        <end position="72"/>
    </location>
</feature>
<dbReference type="PROSITE" id="PS51257">
    <property type="entry name" value="PROKAR_LIPOPROTEIN"/>
    <property type="match status" value="1"/>
</dbReference>
<evidence type="ECO:0000256" key="1">
    <source>
        <dbReference type="SAM" id="MobiDB-lite"/>
    </source>
</evidence>
<evidence type="ECO:0000313" key="3">
    <source>
        <dbReference type="Proteomes" id="UP000005801"/>
    </source>
</evidence>
<dbReference type="AlphaFoldDB" id="A6G1Q0"/>
<comment type="caution">
    <text evidence="2">The sequence shown here is derived from an EMBL/GenBank/DDBJ whole genome shotgun (WGS) entry which is preliminary data.</text>
</comment>
<organism evidence="2 3">
    <name type="scientific">Plesiocystis pacifica SIR-1</name>
    <dbReference type="NCBI Taxonomy" id="391625"/>
    <lineage>
        <taxon>Bacteria</taxon>
        <taxon>Pseudomonadati</taxon>
        <taxon>Myxococcota</taxon>
        <taxon>Polyangia</taxon>
        <taxon>Nannocystales</taxon>
        <taxon>Nannocystaceae</taxon>
        <taxon>Plesiocystis</taxon>
    </lineage>
</organism>
<dbReference type="EMBL" id="ABCS01000012">
    <property type="protein sequence ID" value="EDM80314.1"/>
    <property type="molecule type" value="Genomic_DNA"/>
</dbReference>
<keyword evidence="3" id="KW-1185">Reference proteome</keyword>
<accession>A6G1Q0</accession>
<name>A6G1Q0_9BACT</name>
<proteinExistence type="predicted"/>
<reference evidence="2 3" key="1">
    <citation type="submission" date="2007-06" db="EMBL/GenBank/DDBJ databases">
        <authorList>
            <person name="Shimkets L."/>
            <person name="Ferriera S."/>
            <person name="Johnson J."/>
            <person name="Kravitz S."/>
            <person name="Beeson K."/>
            <person name="Sutton G."/>
            <person name="Rogers Y.-H."/>
            <person name="Friedman R."/>
            <person name="Frazier M."/>
            <person name="Venter J.C."/>
        </authorList>
    </citation>
    <scope>NUCLEOTIDE SEQUENCE [LARGE SCALE GENOMIC DNA]</scope>
    <source>
        <strain evidence="2 3">SIR-1</strain>
    </source>
</reference>
<protein>
    <recommendedName>
        <fullName evidence="4">Lipoprotein</fullName>
    </recommendedName>
</protein>
<dbReference type="RefSeq" id="WP_006970649.1">
    <property type="nucleotide sequence ID" value="NZ_ABCS01000012.1"/>
</dbReference>